<dbReference type="EMBL" id="JBHUIJ010000005">
    <property type="protein sequence ID" value="MFD2236635.1"/>
    <property type="molecule type" value="Genomic_DNA"/>
</dbReference>
<gene>
    <name evidence="1" type="ORF">ACFSKQ_04035</name>
</gene>
<dbReference type="Proteomes" id="UP001597371">
    <property type="component" value="Unassembled WGS sequence"/>
</dbReference>
<comment type="caution">
    <text evidence="1">The sequence shown here is derived from an EMBL/GenBank/DDBJ whole genome shotgun (WGS) entry which is preliminary data.</text>
</comment>
<protein>
    <submittedName>
        <fullName evidence="1">Uncharacterized protein</fullName>
    </submittedName>
</protein>
<keyword evidence="2" id="KW-1185">Reference proteome</keyword>
<proteinExistence type="predicted"/>
<evidence type="ECO:0000313" key="2">
    <source>
        <dbReference type="Proteomes" id="UP001597371"/>
    </source>
</evidence>
<accession>A0ABW5CKL3</accession>
<name>A0ABW5CKL3_9HYPH</name>
<organism evidence="1 2">
    <name type="scientific">Aureimonas populi</name>
    <dbReference type="NCBI Taxonomy" id="1701758"/>
    <lineage>
        <taxon>Bacteria</taxon>
        <taxon>Pseudomonadati</taxon>
        <taxon>Pseudomonadota</taxon>
        <taxon>Alphaproteobacteria</taxon>
        <taxon>Hyphomicrobiales</taxon>
        <taxon>Aurantimonadaceae</taxon>
        <taxon>Aureimonas</taxon>
    </lineage>
</organism>
<reference evidence="2" key="1">
    <citation type="journal article" date="2019" name="Int. J. Syst. Evol. Microbiol.">
        <title>The Global Catalogue of Microorganisms (GCM) 10K type strain sequencing project: providing services to taxonomists for standard genome sequencing and annotation.</title>
        <authorList>
            <consortium name="The Broad Institute Genomics Platform"/>
            <consortium name="The Broad Institute Genome Sequencing Center for Infectious Disease"/>
            <person name="Wu L."/>
            <person name="Ma J."/>
        </authorList>
    </citation>
    <scope>NUCLEOTIDE SEQUENCE [LARGE SCALE GENOMIC DNA]</scope>
    <source>
        <strain evidence="2">ZS-35-S2</strain>
    </source>
</reference>
<dbReference type="RefSeq" id="WP_209735608.1">
    <property type="nucleotide sequence ID" value="NZ_CP072611.1"/>
</dbReference>
<sequence length="158" mass="17533">MAALLRTETASPAGRTVLAFPGCPTAQRLGQEHGLSEAQAVELDRLRWLALRARLAPKPDLERACFLLAGGQDGSLSRFSNAFFRGLADGAIREMCFYRPGTRRPSDDEIWLIRLVGAWRAGEEKAAAALVSWRVRPAQRRWMRFLSAGLVRALDGRN</sequence>
<evidence type="ECO:0000313" key="1">
    <source>
        <dbReference type="EMBL" id="MFD2236635.1"/>
    </source>
</evidence>